<feature type="region of interest" description="Disordered" evidence="1">
    <location>
        <begin position="79"/>
        <end position="105"/>
    </location>
</feature>
<dbReference type="EMBL" id="OZ034814">
    <property type="protein sequence ID" value="CAL1360260.1"/>
    <property type="molecule type" value="Genomic_DNA"/>
</dbReference>
<gene>
    <name evidence="2" type="ORF">LTRI10_LOCUS7707</name>
</gene>
<dbReference type="Proteomes" id="UP001497516">
    <property type="component" value="Chromosome 10"/>
</dbReference>
<dbReference type="AlphaFoldDB" id="A0AAV2CWN5"/>
<evidence type="ECO:0000313" key="3">
    <source>
        <dbReference type="Proteomes" id="UP001497516"/>
    </source>
</evidence>
<organism evidence="2 3">
    <name type="scientific">Linum trigynum</name>
    <dbReference type="NCBI Taxonomy" id="586398"/>
    <lineage>
        <taxon>Eukaryota</taxon>
        <taxon>Viridiplantae</taxon>
        <taxon>Streptophyta</taxon>
        <taxon>Embryophyta</taxon>
        <taxon>Tracheophyta</taxon>
        <taxon>Spermatophyta</taxon>
        <taxon>Magnoliopsida</taxon>
        <taxon>eudicotyledons</taxon>
        <taxon>Gunneridae</taxon>
        <taxon>Pentapetalae</taxon>
        <taxon>rosids</taxon>
        <taxon>fabids</taxon>
        <taxon>Malpighiales</taxon>
        <taxon>Linaceae</taxon>
        <taxon>Linum</taxon>
    </lineage>
</organism>
<evidence type="ECO:0000256" key="1">
    <source>
        <dbReference type="SAM" id="MobiDB-lite"/>
    </source>
</evidence>
<reference evidence="2 3" key="1">
    <citation type="submission" date="2024-04" db="EMBL/GenBank/DDBJ databases">
        <authorList>
            <person name="Fracassetti M."/>
        </authorList>
    </citation>
    <scope>NUCLEOTIDE SEQUENCE [LARGE SCALE GENOMIC DNA]</scope>
</reference>
<name>A0AAV2CWN5_9ROSI</name>
<protein>
    <submittedName>
        <fullName evidence="2">Uncharacterized protein</fullName>
    </submittedName>
</protein>
<accession>A0AAV2CWN5</accession>
<proteinExistence type="predicted"/>
<keyword evidence="3" id="KW-1185">Reference proteome</keyword>
<evidence type="ECO:0000313" key="2">
    <source>
        <dbReference type="EMBL" id="CAL1360260.1"/>
    </source>
</evidence>
<sequence length="136" mass="15040">MGFPDEDTWSRGLWVSTGGEQAVVEEGGFHGEDSRLSRGGSVGEQTALLSSVACVLDMERGGATTSLGAPFRVHLQSPTEHKREMTGRQSVWGKGLREDPMQAQMRPSESTLECFQVKVYLGYGERYAEFHLVSWK</sequence>